<accession>A0A1G2E0N6</accession>
<protein>
    <recommendedName>
        <fullName evidence="6">DUF5667 domain-containing protein</fullName>
    </recommendedName>
</protein>
<evidence type="ECO:0008006" key="6">
    <source>
        <dbReference type="Google" id="ProtNLM"/>
    </source>
</evidence>
<gene>
    <name evidence="4" type="ORF">A2175_00315</name>
</gene>
<dbReference type="AlphaFoldDB" id="A0A1G2E0N6"/>
<dbReference type="Proteomes" id="UP000176755">
    <property type="component" value="Unassembled WGS sequence"/>
</dbReference>
<comment type="caution">
    <text evidence="4">The sequence shown here is derived from an EMBL/GenBank/DDBJ whole genome shotgun (WGS) entry which is preliminary data.</text>
</comment>
<feature type="region of interest" description="Disordered" evidence="2">
    <location>
        <begin position="28"/>
        <end position="88"/>
    </location>
</feature>
<feature type="chain" id="PRO_5009582671" description="DUF5667 domain-containing protein" evidence="3">
    <location>
        <begin position="19"/>
        <end position="225"/>
    </location>
</feature>
<evidence type="ECO:0000256" key="1">
    <source>
        <dbReference type="SAM" id="Coils"/>
    </source>
</evidence>
<feature type="compositionally biased region" description="Low complexity" evidence="2">
    <location>
        <begin position="62"/>
        <end position="81"/>
    </location>
</feature>
<proteinExistence type="predicted"/>
<feature type="coiled-coil region" evidence="1">
    <location>
        <begin position="156"/>
        <end position="199"/>
    </location>
</feature>
<sequence length="225" mass="24986">MKNKFLVASMLVIVSAFAVNVYAVGQNSDSGTGSQIQQQTQTANQGEDNQVQVQNSDQAQGETSNQAQSQNQNQEQNTSTAGQQGQITSEQHRSVVAGFVQSLLQVADREGGIGEQVRTIAQQQNQSASTTIQAMEKVQTRSRVKTFFFGSDYKNLGSLRSEMVQTENRLEQLNVVMENVQNEGDKTEIQSQIQTLEQEQIKIENFIKAQEGKFSLFGWLVKLFN</sequence>
<keyword evidence="3" id="KW-0732">Signal</keyword>
<name>A0A1G2E0N6_9BACT</name>
<evidence type="ECO:0000256" key="2">
    <source>
        <dbReference type="SAM" id="MobiDB-lite"/>
    </source>
</evidence>
<keyword evidence="1" id="KW-0175">Coiled coil</keyword>
<feature type="compositionally biased region" description="Low complexity" evidence="2">
    <location>
        <begin position="28"/>
        <end position="46"/>
    </location>
</feature>
<reference evidence="4 5" key="1">
    <citation type="journal article" date="2016" name="Nat. Commun.">
        <title>Thousands of microbial genomes shed light on interconnected biogeochemical processes in an aquifer system.</title>
        <authorList>
            <person name="Anantharaman K."/>
            <person name="Brown C.T."/>
            <person name="Hug L.A."/>
            <person name="Sharon I."/>
            <person name="Castelle C.J."/>
            <person name="Probst A.J."/>
            <person name="Thomas B.C."/>
            <person name="Singh A."/>
            <person name="Wilkins M.J."/>
            <person name="Karaoz U."/>
            <person name="Brodie E.L."/>
            <person name="Williams K.H."/>
            <person name="Hubbard S.S."/>
            <person name="Banfield J.F."/>
        </authorList>
    </citation>
    <scope>NUCLEOTIDE SEQUENCE [LARGE SCALE GENOMIC DNA]</scope>
</reference>
<evidence type="ECO:0000313" key="4">
    <source>
        <dbReference type="EMBL" id="OGZ18718.1"/>
    </source>
</evidence>
<evidence type="ECO:0000313" key="5">
    <source>
        <dbReference type="Proteomes" id="UP000176755"/>
    </source>
</evidence>
<feature type="signal peptide" evidence="3">
    <location>
        <begin position="1"/>
        <end position="18"/>
    </location>
</feature>
<organism evidence="4 5">
    <name type="scientific">Candidatus Nealsonbacteria bacterium RBG_13_42_11</name>
    <dbReference type="NCBI Taxonomy" id="1801663"/>
    <lineage>
        <taxon>Bacteria</taxon>
        <taxon>Candidatus Nealsoniibacteriota</taxon>
    </lineage>
</organism>
<feature type="compositionally biased region" description="Polar residues" evidence="2">
    <location>
        <begin position="47"/>
        <end position="61"/>
    </location>
</feature>
<evidence type="ECO:0000256" key="3">
    <source>
        <dbReference type="SAM" id="SignalP"/>
    </source>
</evidence>
<dbReference type="EMBL" id="MHLY01000007">
    <property type="protein sequence ID" value="OGZ18718.1"/>
    <property type="molecule type" value="Genomic_DNA"/>
</dbReference>